<proteinExistence type="predicted"/>
<dbReference type="AlphaFoldDB" id="A0A3E5BAS7"/>
<dbReference type="EMBL" id="QSUL01000008">
    <property type="protein sequence ID" value="RGN34678.1"/>
    <property type="molecule type" value="Genomic_DNA"/>
</dbReference>
<evidence type="ECO:0000313" key="2">
    <source>
        <dbReference type="EMBL" id="RGN34678.1"/>
    </source>
</evidence>
<reference evidence="2 3" key="1">
    <citation type="submission" date="2018-08" db="EMBL/GenBank/DDBJ databases">
        <title>A genome reference for cultivated species of the human gut microbiota.</title>
        <authorList>
            <person name="Zou Y."/>
            <person name="Xue W."/>
            <person name="Luo G."/>
        </authorList>
    </citation>
    <scope>NUCLEOTIDE SEQUENCE [LARGE SCALE GENOMIC DNA]</scope>
    <source>
        <strain evidence="2 3">OM05-15BH</strain>
    </source>
</reference>
<dbReference type="RefSeq" id="WP_009131994.1">
    <property type="nucleotide sequence ID" value="NZ_CABKRN010000005.1"/>
</dbReference>
<evidence type="ECO:0000313" key="3">
    <source>
        <dbReference type="Proteomes" id="UP000260983"/>
    </source>
</evidence>
<comment type="caution">
    <text evidence="2">The sequence shown here is derived from an EMBL/GenBank/DDBJ whole genome shotgun (WGS) entry which is preliminary data.</text>
</comment>
<protein>
    <submittedName>
        <fullName evidence="2">Uncharacterized protein</fullName>
    </submittedName>
</protein>
<gene>
    <name evidence="2" type="ORF">DXB65_13245</name>
</gene>
<dbReference type="Proteomes" id="UP000260983">
    <property type="component" value="Unassembled WGS sequence"/>
</dbReference>
<accession>A0A3E5BAS7</accession>
<evidence type="ECO:0000256" key="1">
    <source>
        <dbReference type="SAM" id="MobiDB-lite"/>
    </source>
</evidence>
<sequence>MTNNKEKVTPRTQTPDEPQSKEQVLVFSHQLRRDIETACRQLDNREGQNNLTINKEVTEWLSK</sequence>
<name>A0A3E5BAS7_9BACE</name>
<feature type="region of interest" description="Disordered" evidence="1">
    <location>
        <begin position="1"/>
        <end position="22"/>
    </location>
</feature>
<organism evidence="2 3">
    <name type="scientific">Bacteroides oleiciplenus</name>
    <dbReference type="NCBI Taxonomy" id="626931"/>
    <lineage>
        <taxon>Bacteria</taxon>
        <taxon>Pseudomonadati</taxon>
        <taxon>Bacteroidota</taxon>
        <taxon>Bacteroidia</taxon>
        <taxon>Bacteroidales</taxon>
        <taxon>Bacteroidaceae</taxon>
        <taxon>Bacteroides</taxon>
    </lineage>
</organism>